<gene>
    <name evidence="1" type="ORF">EJ913_05030</name>
</gene>
<proteinExistence type="predicted"/>
<organism evidence="1 2">
    <name type="scientific">Azospirillum doebereinerae</name>
    <dbReference type="NCBI Taxonomy" id="92933"/>
    <lineage>
        <taxon>Bacteria</taxon>
        <taxon>Pseudomonadati</taxon>
        <taxon>Pseudomonadota</taxon>
        <taxon>Alphaproteobacteria</taxon>
        <taxon>Rhodospirillales</taxon>
        <taxon>Azospirillaceae</taxon>
        <taxon>Azospirillum</taxon>
    </lineage>
</organism>
<comment type="caution">
    <text evidence="1">The sequence shown here is derived from an EMBL/GenBank/DDBJ whole genome shotgun (WGS) entry which is preliminary data.</text>
</comment>
<dbReference type="EMBL" id="RZIJ01000002">
    <property type="protein sequence ID" value="RUQ75213.1"/>
    <property type="molecule type" value="Genomic_DNA"/>
</dbReference>
<keyword evidence="2" id="KW-1185">Reference proteome</keyword>
<name>A0A3S0V3G0_9PROT</name>
<dbReference type="Proteomes" id="UP000280346">
    <property type="component" value="Unassembled WGS sequence"/>
</dbReference>
<dbReference type="OrthoDB" id="7282413at2"/>
<dbReference type="RefSeq" id="WP_126995377.1">
    <property type="nucleotide sequence ID" value="NZ_JBNPXW010000002.1"/>
</dbReference>
<accession>A0A3S0V3G0</accession>
<evidence type="ECO:0000313" key="1">
    <source>
        <dbReference type="EMBL" id="RUQ75213.1"/>
    </source>
</evidence>
<reference evidence="1 2" key="1">
    <citation type="submission" date="2018-12" db="EMBL/GenBank/DDBJ databases">
        <authorList>
            <person name="Yang Y."/>
        </authorList>
    </citation>
    <scope>NUCLEOTIDE SEQUENCE [LARGE SCALE GENOMIC DNA]</scope>
    <source>
        <strain evidence="1 2">GSF71</strain>
    </source>
</reference>
<evidence type="ECO:0000313" key="2">
    <source>
        <dbReference type="Proteomes" id="UP000280346"/>
    </source>
</evidence>
<sequence>MNSTPPPADMFQFPDIHAMAQTMLLPPGLYAVAVKGGGLPPAQDPLAYPFVQVTEAPGNPPQTRVEVMGNAADRCLSRDGDTLVLKIEGAPARMILTSYKPGGRTDRNLAIEVQRLAPAAQHRQDAHPQAAAPRVAQAEVMVHVQNLGDLCSGNFDWAGRPGQRQWIEAFAVMPLAPLGPQDIEYKAITAQGWETPWVEGGSVCGQRGNTLPLIGFALRLCGPAAERLECVYEGSFLSGYRAGPMQNGALCRSDMTDDPLDGMLIRFFTKPMAERGA</sequence>
<dbReference type="AlphaFoldDB" id="A0A3S0V3G0"/>
<protein>
    <submittedName>
        <fullName evidence="1">Uncharacterized protein</fullName>
    </submittedName>
</protein>